<evidence type="ECO:0000313" key="3">
    <source>
        <dbReference type="EMBL" id="EFI96015.1"/>
    </source>
</evidence>
<gene>
    <name evidence="3" type="ORF">SCHCODRAFT_109728</name>
</gene>
<feature type="coiled-coil region" evidence="1">
    <location>
        <begin position="54"/>
        <end position="120"/>
    </location>
</feature>
<dbReference type="Proteomes" id="UP000007431">
    <property type="component" value="Unassembled WGS sequence"/>
</dbReference>
<evidence type="ECO:0000313" key="4">
    <source>
        <dbReference type="Proteomes" id="UP000007431"/>
    </source>
</evidence>
<dbReference type="RefSeq" id="XP_003030918.1">
    <property type="nucleotide sequence ID" value="XM_003030872.1"/>
</dbReference>
<dbReference type="GeneID" id="9587436"/>
<organism evidence="4">
    <name type="scientific">Schizophyllum commune (strain H4-8 / FGSC 9210)</name>
    <name type="common">Split gill fungus</name>
    <dbReference type="NCBI Taxonomy" id="578458"/>
    <lineage>
        <taxon>Eukaryota</taxon>
        <taxon>Fungi</taxon>
        <taxon>Dikarya</taxon>
        <taxon>Basidiomycota</taxon>
        <taxon>Agaricomycotina</taxon>
        <taxon>Agaricomycetes</taxon>
        <taxon>Agaricomycetidae</taxon>
        <taxon>Agaricales</taxon>
        <taxon>Schizophyllaceae</taxon>
        <taxon>Schizophyllum</taxon>
    </lineage>
</organism>
<dbReference type="HOGENOM" id="CLU_2074490_0_0_1"/>
<evidence type="ECO:0000256" key="1">
    <source>
        <dbReference type="SAM" id="Coils"/>
    </source>
</evidence>
<name>D8Q7F0_SCHCM</name>
<keyword evidence="4" id="KW-1185">Reference proteome</keyword>
<dbReference type="VEuPathDB" id="FungiDB:SCHCODRAFT_01172436"/>
<feature type="region of interest" description="Disordered" evidence="2">
    <location>
        <begin position="1"/>
        <end position="40"/>
    </location>
</feature>
<sequence length="129" mass="14635">MTRHRLPARAMAPGKKKTARITPYAPPPYPGTSKRSPIDVDAEENVETNLRCTVIVREARIRKLARQVDNLKKEVAKEREARDRELADLEEDLASVKNLNAALIIERDTLRSKLDRARDEMYGALEALS</sequence>
<evidence type="ECO:0000256" key="2">
    <source>
        <dbReference type="SAM" id="MobiDB-lite"/>
    </source>
</evidence>
<accession>D8Q7F0</accession>
<dbReference type="InParanoid" id="D8Q7F0"/>
<reference evidence="3 4" key="1">
    <citation type="journal article" date="2010" name="Nat. Biotechnol.">
        <title>Genome sequence of the model mushroom Schizophyllum commune.</title>
        <authorList>
            <person name="Ohm R.A."/>
            <person name="de Jong J.F."/>
            <person name="Lugones L.G."/>
            <person name="Aerts A."/>
            <person name="Kothe E."/>
            <person name="Stajich J.E."/>
            <person name="de Vries R.P."/>
            <person name="Record E."/>
            <person name="Levasseur A."/>
            <person name="Baker S.E."/>
            <person name="Bartholomew K.A."/>
            <person name="Coutinho P.M."/>
            <person name="Erdmann S."/>
            <person name="Fowler T.J."/>
            <person name="Gathman A.C."/>
            <person name="Lombard V."/>
            <person name="Henrissat B."/>
            <person name="Knabe N."/>
            <person name="Kuees U."/>
            <person name="Lilly W.W."/>
            <person name="Lindquist E."/>
            <person name="Lucas S."/>
            <person name="Magnuson J.K."/>
            <person name="Piumi F."/>
            <person name="Raudaskoski M."/>
            <person name="Salamov A."/>
            <person name="Schmutz J."/>
            <person name="Schwarze F.W.M.R."/>
            <person name="vanKuyk P.A."/>
            <person name="Horton J.S."/>
            <person name="Grigoriev I.V."/>
            <person name="Woesten H.A.B."/>
        </authorList>
    </citation>
    <scope>NUCLEOTIDE SEQUENCE [LARGE SCALE GENOMIC DNA]</scope>
    <source>
        <strain evidence="4">H4-8 / FGSC 9210</strain>
    </source>
</reference>
<feature type="non-terminal residue" evidence="3">
    <location>
        <position position="129"/>
    </location>
</feature>
<protein>
    <submittedName>
        <fullName evidence="3">Uncharacterized protein</fullName>
    </submittedName>
</protein>
<proteinExistence type="predicted"/>
<dbReference type="EMBL" id="GL377307">
    <property type="protein sequence ID" value="EFI96015.1"/>
    <property type="molecule type" value="Genomic_DNA"/>
</dbReference>
<keyword evidence="1" id="KW-0175">Coiled coil</keyword>
<dbReference type="KEGG" id="scm:SCHCO_01172436"/>
<dbReference type="AlphaFoldDB" id="D8Q7F0"/>